<feature type="domain" description="Glycosyltransferase RgtA/B/C/D-like" evidence="10">
    <location>
        <begin position="77"/>
        <end position="219"/>
    </location>
</feature>
<dbReference type="Proteomes" id="UP000178448">
    <property type="component" value="Unassembled WGS sequence"/>
</dbReference>
<evidence type="ECO:0000256" key="8">
    <source>
        <dbReference type="SAM" id="Phobius"/>
    </source>
</evidence>
<feature type="transmembrane region" description="Helical" evidence="8">
    <location>
        <begin position="306"/>
        <end position="328"/>
    </location>
</feature>
<dbReference type="STRING" id="1798374.A2Z33_04675"/>
<evidence type="ECO:0000256" key="9">
    <source>
        <dbReference type="SAM" id="SignalP"/>
    </source>
</evidence>
<dbReference type="AlphaFoldDB" id="A0A1F5YUI3"/>
<reference evidence="11 12" key="1">
    <citation type="journal article" date="2016" name="Nat. Commun.">
        <title>Thousands of microbial genomes shed light on interconnected biogeochemical processes in an aquifer system.</title>
        <authorList>
            <person name="Anantharaman K."/>
            <person name="Brown C.T."/>
            <person name="Hug L.A."/>
            <person name="Sharon I."/>
            <person name="Castelle C.J."/>
            <person name="Probst A.J."/>
            <person name="Thomas B.C."/>
            <person name="Singh A."/>
            <person name="Wilkins M.J."/>
            <person name="Karaoz U."/>
            <person name="Brodie E.L."/>
            <person name="Williams K.H."/>
            <person name="Hubbard S.S."/>
            <person name="Banfield J.F."/>
        </authorList>
    </citation>
    <scope>NUCLEOTIDE SEQUENCE [LARGE SCALE GENOMIC DNA]</scope>
</reference>
<proteinExistence type="predicted"/>
<evidence type="ECO:0000256" key="1">
    <source>
        <dbReference type="ARBA" id="ARBA00004651"/>
    </source>
</evidence>
<keyword evidence="6 8" id="KW-1133">Transmembrane helix</keyword>
<evidence type="ECO:0000313" key="12">
    <source>
        <dbReference type="Proteomes" id="UP000178448"/>
    </source>
</evidence>
<accession>A0A1F5YUI3</accession>
<evidence type="ECO:0000313" key="11">
    <source>
        <dbReference type="EMBL" id="OGG03754.1"/>
    </source>
</evidence>
<dbReference type="EMBL" id="MFJD01000006">
    <property type="protein sequence ID" value="OGG03754.1"/>
    <property type="molecule type" value="Genomic_DNA"/>
</dbReference>
<dbReference type="InterPro" id="IPR050297">
    <property type="entry name" value="LipidA_mod_glycosyltrf_83"/>
</dbReference>
<evidence type="ECO:0000256" key="6">
    <source>
        <dbReference type="ARBA" id="ARBA00022989"/>
    </source>
</evidence>
<comment type="caution">
    <text evidence="11">The sequence shown here is derived from an EMBL/GenBank/DDBJ whole genome shotgun (WGS) entry which is preliminary data.</text>
</comment>
<feature type="transmembrane region" description="Helical" evidence="8">
    <location>
        <begin position="162"/>
        <end position="188"/>
    </location>
</feature>
<feature type="transmembrane region" description="Helical" evidence="8">
    <location>
        <begin position="268"/>
        <end position="286"/>
    </location>
</feature>
<keyword evidence="2" id="KW-1003">Cell membrane</keyword>
<keyword evidence="5 8" id="KW-0812">Transmembrane</keyword>
<dbReference type="PANTHER" id="PTHR33908:SF11">
    <property type="entry name" value="MEMBRANE PROTEIN"/>
    <property type="match status" value="1"/>
</dbReference>
<dbReference type="PANTHER" id="PTHR33908">
    <property type="entry name" value="MANNOSYLTRANSFERASE YKCB-RELATED"/>
    <property type="match status" value="1"/>
</dbReference>
<evidence type="ECO:0000256" key="2">
    <source>
        <dbReference type="ARBA" id="ARBA00022475"/>
    </source>
</evidence>
<evidence type="ECO:0000256" key="3">
    <source>
        <dbReference type="ARBA" id="ARBA00022676"/>
    </source>
</evidence>
<feature type="transmembrane region" description="Helical" evidence="8">
    <location>
        <begin position="83"/>
        <end position="101"/>
    </location>
</feature>
<evidence type="ECO:0000259" key="10">
    <source>
        <dbReference type="Pfam" id="PF13231"/>
    </source>
</evidence>
<feature type="transmembrane region" description="Helical" evidence="8">
    <location>
        <begin position="208"/>
        <end position="228"/>
    </location>
</feature>
<evidence type="ECO:0000256" key="4">
    <source>
        <dbReference type="ARBA" id="ARBA00022679"/>
    </source>
</evidence>
<dbReference type="GO" id="GO:0016763">
    <property type="term" value="F:pentosyltransferase activity"/>
    <property type="evidence" value="ECO:0007669"/>
    <property type="project" value="TreeGrafter"/>
</dbReference>
<dbReference type="InterPro" id="IPR038731">
    <property type="entry name" value="RgtA/B/C-like"/>
</dbReference>
<comment type="subcellular location">
    <subcellularLocation>
        <location evidence="1">Cell membrane</location>
        <topology evidence="1">Multi-pass membrane protein</topology>
    </subcellularLocation>
</comment>
<feature type="chain" id="PRO_5009522640" description="Glycosyltransferase RgtA/B/C/D-like domain-containing protein" evidence="9">
    <location>
        <begin position="28"/>
        <end position="534"/>
    </location>
</feature>
<keyword evidence="3" id="KW-0328">Glycosyltransferase</keyword>
<dbReference type="GO" id="GO:0005886">
    <property type="term" value="C:plasma membrane"/>
    <property type="evidence" value="ECO:0007669"/>
    <property type="project" value="UniProtKB-SubCell"/>
</dbReference>
<keyword evidence="9" id="KW-0732">Signal</keyword>
<evidence type="ECO:0000256" key="7">
    <source>
        <dbReference type="ARBA" id="ARBA00023136"/>
    </source>
</evidence>
<protein>
    <recommendedName>
        <fullName evidence="10">Glycosyltransferase RgtA/B/C/D-like domain-containing protein</fullName>
    </recommendedName>
</protein>
<feature type="transmembrane region" description="Helical" evidence="8">
    <location>
        <begin position="363"/>
        <end position="385"/>
    </location>
</feature>
<name>A0A1F5YUI3_9BACT</name>
<keyword evidence="4" id="KW-0808">Transferase</keyword>
<feature type="transmembrane region" description="Helical" evidence="8">
    <location>
        <begin position="392"/>
        <end position="412"/>
    </location>
</feature>
<dbReference type="Pfam" id="PF13231">
    <property type="entry name" value="PMT_2"/>
    <property type="match status" value="1"/>
</dbReference>
<feature type="transmembrane region" description="Helical" evidence="8">
    <location>
        <begin position="132"/>
        <end position="150"/>
    </location>
</feature>
<feature type="signal peptide" evidence="9">
    <location>
        <begin position="1"/>
        <end position="27"/>
    </location>
</feature>
<sequence length="534" mass="59120">MSRRVFLAAIAVLTAAFAVLSAGSALSESLTYDEPGNVREGLRAFRQRLFNREVNNPRLVREYAVLPYMITGFDGNLNRQTVFPARLMMIGLGCILILAVSRTVEVRFGSAAAVFTAFFLAFEPNLLAHGHYVSLDFGLTVFFFIAYAVFQKFLDSPTRTAAAAAGISLGWALASKAAALPFFAVSAASAVLLSQRENAGLWLYRNRGYIIGAGLLAALVIWSSYFFVTEPFISGEIHPERISSRMLQDAQNSGNTVLVRLIRLMRSVRLPLGTYLGMLKNIAVYSRLQTAQVFFLGEYRQGSQWYYLPAVALMKLTLPMIILFFSALRLAVSGRSGKKLIVPALIPALAVFTVLAMGKSYPFFRYALPAVPFIGIAAGVTLSRFWQSRFRWLAAVLLIWHGLAAAAQYPYFVSYANEITGPRSTRYRLLHDSNLDWGQALSAFRDYVAAVKSGAVSFSYFGAESGVYYGFTPDSAWSSHIFSDVCAFHTTRFGPGADSLTAISVTNWYACGYREEDRFREPDRVIADSILIFR</sequence>
<feature type="transmembrane region" description="Helical" evidence="8">
    <location>
        <begin position="340"/>
        <end position="357"/>
    </location>
</feature>
<feature type="transmembrane region" description="Helical" evidence="8">
    <location>
        <begin position="108"/>
        <end position="126"/>
    </location>
</feature>
<evidence type="ECO:0000256" key="5">
    <source>
        <dbReference type="ARBA" id="ARBA00022692"/>
    </source>
</evidence>
<keyword evidence="7 8" id="KW-0472">Membrane</keyword>
<organism evidence="11 12">
    <name type="scientific">Candidatus Gottesmanbacteria bacterium RBG_16_52_11</name>
    <dbReference type="NCBI Taxonomy" id="1798374"/>
    <lineage>
        <taxon>Bacteria</taxon>
        <taxon>Candidatus Gottesmaniibacteriota</taxon>
    </lineage>
</organism>
<dbReference type="GO" id="GO:0009103">
    <property type="term" value="P:lipopolysaccharide biosynthetic process"/>
    <property type="evidence" value="ECO:0007669"/>
    <property type="project" value="UniProtKB-ARBA"/>
</dbReference>
<gene>
    <name evidence="11" type="ORF">A2Z33_04675</name>
</gene>